<comment type="caution">
    <text evidence="1">The sequence shown here is derived from an EMBL/GenBank/DDBJ whole genome shotgun (WGS) entry which is preliminary data.</text>
</comment>
<dbReference type="RefSeq" id="WP_212007209.1">
    <property type="nucleotide sequence ID" value="NZ_JAAFYZ010000003.1"/>
</dbReference>
<dbReference type="Pfam" id="PF10604">
    <property type="entry name" value="Polyketide_cyc2"/>
    <property type="match status" value="1"/>
</dbReference>
<gene>
    <name evidence="1" type="ORF">KGQ19_01555</name>
</gene>
<protein>
    <submittedName>
        <fullName evidence="1">SRPBCC family protein</fullName>
    </submittedName>
</protein>
<organism evidence="1 2">
    <name type="scientific">Catenulispora pinistramenti</name>
    <dbReference type="NCBI Taxonomy" id="2705254"/>
    <lineage>
        <taxon>Bacteria</taxon>
        <taxon>Bacillati</taxon>
        <taxon>Actinomycetota</taxon>
        <taxon>Actinomycetes</taxon>
        <taxon>Catenulisporales</taxon>
        <taxon>Catenulisporaceae</taxon>
        <taxon>Catenulispora</taxon>
    </lineage>
</organism>
<dbReference type="SUPFAM" id="SSF55961">
    <property type="entry name" value="Bet v1-like"/>
    <property type="match status" value="1"/>
</dbReference>
<sequence>MWNYEFSAEAEVTPHAVWTLWADPLGWHTWNEGAGKVEMDGPFAAGTRFTMTPPGQDPIRMTITEVVPDQAWVDVCELPELVITTHHLIEEIGLIGEAGDSRTKVVYRTEITGEAADEVGPELGPQICADFPEVVGKLLELAARA</sequence>
<reference evidence="1 2" key="1">
    <citation type="submission" date="2020-02" db="EMBL/GenBank/DDBJ databases">
        <title>Acidophilic actinobacteria isolated from forest soil.</title>
        <authorList>
            <person name="Golinska P."/>
        </authorList>
    </citation>
    <scope>NUCLEOTIDE SEQUENCE [LARGE SCALE GENOMIC DNA]</scope>
    <source>
        <strain evidence="1 2">NL8</strain>
    </source>
</reference>
<dbReference type="InterPro" id="IPR023393">
    <property type="entry name" value="START-like_dom_sf"/>
</dbReference>
<keyword evidence="2" id="KW-1185">Reference proteome</keyword>
<dbReference type="InterPro" id="IPR019587">
    <property type="entry name" value="Polyketide_cyclase/dehydratase"/>
</dbReference>
<dbReference type="EMBL" id="JAAFYZ010000003">
    <property type="protein sequence ID" value="MBS2545546.1"/>
    <property type="molecule type" value="Genomic_DNA"/>
</dbReference>
<dbReference type="Proteomes" id="UP000730482">
    <property type="component" value="Unassembled WGS sequence"/>
</dbReference>
<accession>A0ABS5KJN2</accession>
<proteinExistence type="predicted"/>
<dbReference type="Gene3D" id="3.30.530.20">
    <property type="match status" value="1"/>
</dbReference>
<evidence type="ECO:0000313" key="1">
    <source>
        <dbReference type="EMBL" id="MBS2545546.1"/>
    </source>
</evidence>
<evidence type="ECO:0000313" key="2">
    <source>
        <dbReference type="Proteomes" id="UP000730482"/>
    </source>
</evidence>
<name>A0ABS5KJN2_9ACTN</name>